<dbReference type="GO" id="GO:0019563">
    <property type="term" value="P:glycerol catabolic process"/>
    <property type="evidence" value="ECO:0007669"/>
    <property type="project" value="TreeGrafter"/>
</dbReference>
<dbReference type="GO" id="GO:0047324">
    <property type="term" value="F:phosphoenolpyruvate-glycerone phosphotransferase activity"/>
    <property type="evidence" value="ECO:0007669"/>
    <property type="project" value="UniProtKB-EC"/>
</dbReference>
<dbReference type="EC" id="2.7.1.121" evidence="3"/>
<evidence type="ECO:0000259" key="9">
    <source>
        <dbReference type="PROSITE" id="PS51480"/>
    </source>
</evidence>
<dbReference type="RefSeq" id="WP_011834336.1">
    <property type="nucleotide sequence ID" value="NZ_AZSI01000048.1"/>
</dbReference>
<evidence type="ECO:0000256" key="4">
    <source>
        <dbReference type="ARBA" id="ARBA00022679"/>
    </source>
</evidence>
<comment type="catalytic activity">
    <reaction evidence="1">
        <text>dihydroxyacetone + phosphoenolpyruvate = dihydroxyacetone phosphate + pyruvate</text>
        <dbReference type="Rhea" id="RHEA:18381"/>
        <dbReference type="ChEBI" id="CHEBI:15361"/>
        <dbReference type="ChEBI" id="CHEBI:16016"/>
        <dbReference type="ChEBI" id="CHEBI:57642"/>
        <dbReference type="ChEBI" id="CHEBI:58702"/>
        <dbReference type="EC" id="2.7.1.121"/>
    </reaction>
</comment>
<keyword evidence="5 10" id="KW-0418">Kinase</keyword>
<comment type="pathway">
    <text evidence="2">Polyol metabolism; glycerol degradation.</text>
</comment>
<dbReference type="AlphaFoldDB" id="A0A084AAK3"/>
<dbReference type="FunFam" id="1.25.40.340:FF:000002">
    <property type="entry name" value="Dihydroxyacetone kinase, L subunit"/>
    <property type="match status" value="1"/>
</dbReference>
<dbReference type="GO" id="GO:0005829">
    <property type="term" value="C:cytosol"/>
    <property type="evidence" value="ECO:0007669"/>
    <property type="project" value="TreeGrafter"/>
</dbReference>
<dbReference type="NCBIfam" id="TIGR02365">
    <property type="entry name" value="dha_L_ycgS"/>
    <property type="match status" value="1"/>
</dbReference>
<evidence type="ECO:0000256" key="2">
    <source>
        <dbReference type="ARBA" id="ARBA00004745"/>
    </source>
</evidence>
<dbReference type="InterPro" id="IPR004007">
    <property type="entry name" value="DhaL_dom"/>
</dbReference>
<comment type="caution">
    <text evidence="10">The sequence shown here is derived from an EMBL/GenBank/DDBJ whole genome shotgun (WGS) entry which is preliminary data.</text>
</comment>
<feature type="domain" description="DhaL" evidence="9">
    <location>
        <begin position="5"/>
        <end position="189"/>
    </location>
</feature>
<gene>
    <name evidence="10" type="ORF">U725_01491</name>
</gene>
<dbReference type="SMART" id="SM01120">
    <property type="entry name" value="Dak2"/>
    <property type="match status" value="1"/>
</dbReference>
<dbReference type="GO" id="GO:0004371">
    <property type="term" value="F:glycerone kinase activity"/>
    <property type="evidence" value="ECO:0007669"/>
    <property type="project" value="InterPro"/>
</dbReference>
<dbReference type="PANTHER" id="PTHR28629:SF4">
    <property type="entry name" value="TRIOKINASE_FMN CYCLASE"/>
    <property type="match status" value="1"/>
</dbReference>
<protein>
    <recommendedName>
        <fullName evidence="3">phosphoenolpyruvate--glycerone phosphotransferase</fullName>
        <ecNumber evidence="3">2.7.1.121</ecNumber>
    </recommendedName>
</protein>
<evidence type="ECO:0000256" key="5">
    <source>
        <dbReference type="ARBA" id="ARBA00022777"/>
    </source>
</evidence>
<dbReference type="InterPro" id="IPR036117">
    <property type="entry name" value="DhaL_dom_sf"/>
</dbReference>
<dbReference type="PROSITE" id="PS51480">
    <property type="entry name" value="DHAL"/>
    <property type="match status" value="1"/>
</dbReference>
<evidence type="ECO:0000313" key="10">
    <source>
        <dbReference type="EMBL" id="KEY62332.1"/>
    </source>
</evidence>
<evidence type="ECO:0000256" key="6">
    <source>
        <dbReference type="ARBA" id="ARBA00022798"/>
    </source>
</evidence>
<accession>A0A084AAK3</accession>
<dbReference type="InterPro" id="IPR050861">
    <property type="entry name" value="Dihydroxyacetone_Kinase"/>
</dbReference>
<sequence>MLTVNTTIEWLGKFNEKIQENKAYLSELDGPIGDGDHGANMARGMSETMKALEGSNFENVSEIFKKVAMTLMSKVGGASGPLYGSAFLAMSKAATETLDTSELIYAGLEAIQKRGKAQVGEKTMVDIWSAFLKDLQTDSASKENLEKVVKASAGLLATKGRASYLGERSIGHIDPGTQSSAYLFETLLEVVA</sequence>
<dbReference type="Proteomes" id="UP000028401">
    <property type="component" value="Unassembled WGS sequence"/>
</dbReference>
<evidence type="ECO:0000313" key="11">
    <source>
        <dbReference type="Proteomes" id="UP000028401"/>
    </source>
</evidence>
<comment type="subunit">
    <text evidence="7">Homodimer. The dihydroxyacetone kinase complex is composed of a homodimer of DhaM, a homodimer of DhaK and the subunit DhaL.</text>
</comment>
<dbReference type="SMR" id="A0A084AAK3"/>
<evidence type="ECO:0000256" key="7">
    <source>
        <dbReference type="ARBA" id="ARBA00046577"/>
    </source>
</evidence>
<evidence type="ECO:0000256" key="1">
    <source>
        <dbReference type="ARBA" id="ARBA00001113"/>
    </source>
</evidence>
<dbReference type="InterPro" id="IPR012737">
    <property type="entry name" value="DhaK_L_YcgS"/>
</dbReference>
<proteinExistence type="predicted"/>
<keyword evidence="4" id="KW-0808">Transferase</keyword>
<reference evidence="10 11" key="1">
    <citation type="submission" date="2014-06" db="EMBL/GenBank/DDBJ databases">
        <title>Draft genome sequence of the putrescine producing strain Lactococcus lactis subsp cremoris GE214.</title>
        <authorList>
            <person name="Ladero V."/>
            <person name="Linares D.M."/>
            <person name="del Rio B."/>
            <person name="Mayo B."/>
            <person name="Martin M.C."/>
            <person name="Fernandez M."/>
            <person name="Alvarez M.A."/>
        </authorList>
    </citation>
    <scope>NUCLEOTIDE SEQUENCE [LARGE SCALE GENOMIC DNA]</scope>
    <source>
        <strain evidence="10 11">GE214</strain>
    </source>
</reference>
<dbReference type="PANTHER" id="PTHR28629">
    <property type="entry name" value="TRIOKINASE/FMN CYCLASE"/>
    <property type="match status" value="1"/>
</dbReference>
<name>A0A084AAK3_LACLC</name>
<evidence type="ECO:0000256" key="8">
    <source>
        <dbReference type="ARBA" id="ARBA00055771"/>
    </source>
</evidence>
<dbReference type="Gene3D" id="1.25.40.340">
    <property type="match status" value="1"/>
</dbReference>
<dbReference type="Pfam" id="PF02734">
    <property type="entry name" value="Dak2"/>
    <property type="match status" value="1"/>
</dbReference>
<dbReference type="EMBL" id="AZSI01000048">
    <property type="protein sequence ID" value="KEY62332.1"/>
    <property type="molecule type" value="Genomic_DNA"/>
</dbReference>
<keyword evidence="6" id="KW-0319">Glycerol metabolism</keyword>
<evidence type="ECO:0000256" key="3">
    <source>
        <dbReference type="ARBA" id="ARBA00012095"/>
    </source>
</evidence>
<dbReference type="SUPFAM" id="SSF101473">
    <property type="entry name" value="DhaL-like"/>
    <property type="match status" value="1"/>
</dbReference>
<dbReference type="PATRIC" id="fig|1415168.3.peg.1558"/>
<comment type="function">
    <text evidence="8">ADP-binding subunit of the dihydroxyacetone kinase, which is responsible for the phosphoenolpyruvate (PEP)-dependent phosphorylation of dihydroxyacetone. DhaL-ADP is converted to DhaL-ATP via a phosphoryl group transfer from DhaM and transmits it to dihydroxyacetone binds to DhaK.</text>
</comment>
<organism evidence="10 11">
    <name type="scientific">Lactococcus cremoris subsp. cremoris GE214</name>
    <dbReference type="NCBI Taxonomy" id="1415168"/>
    <lineage>
        <taxon>Bacteria</taxon>
        <taxon>Bacillati</taxon>
        <taxon>Bacillota</taxon>
        <taxon>Bacilli</taxon>
        <taxon>Lactobacillales</taxon>
        <taxon>Streptococcaceae</taxon>
        <taxon>Lactococcus</taxon>
        <taxon>Lactococcus cremoris subsp. cremoris</taxon>
    </lineage>
</organism>